<name>A0ABQ0KXA8_MYCCL</name>
<evidence type="ECO:0000313" key="2">
    <source>
        <dbReference type="Proteomes" id="UP000815677"/>
    </source>
</evidence>
<dbReference type="EMBL" id="DF839163">
    <property type="protein sequence ID" value="GAT43547.1"/>
    <property type="molecule type" value="Genomic_DNA"/>
</dbReference>
<keyword evidence="2" id="KW-1185">Reference proteome</keyword>
<dbReference type="Proteomes" id="UP000815677">
    <property type="component" value="Unassembled WGS sequence"/>
</dbReference>
<feature type="non-terminal residue" evidence="1">
    <location>
        <position position="153"/>
    </location>
</feature>
<protein>
    <submittedName>
        <fullName evidence="1">Uncharacterized protein</fullName>
    </submittedName>
</protein>
<gene>
    <name evidence="1" type="ORF">MCHLO_01223</name>
</gene>
<sequence length="153" mass="17221">MANFGYQHHTASREQAPTTVLLLRFGEESSPTCIALTLLASCLHHRTLPSFSACKNAHMVRGDDGSPSTTIPIEPYPRASIALRSKYNDKSFDSRRRAFGTPDLRLRLQLWLAISTNHAEYLTGTSMRHIYYPRISSLCACRVLKIKGSRQIK</sequence>
<reference evidence="1" key="1">
    <citation type="submission" date="2014-09" db="EMBL/GenBank/DDBJ databases">
        <title>Genome sequence of the luminous mushroom Mycena chlorophos for searching fungal bioluminescence genes.</title>
        <authorList>
            <person name="Tanaka Y."/>
            <person name="Kasuga D."/>
            <person name="Oba Y."/>
            <person name="Hase S."/>
            <person name="Sato K."/>
            <person name="Oba Y."/>
            <person name="Sakakibara Y."/>
        </authorList>
    </citation>
    <scope>NUCLEOTIDE SEQUENCE</scope>
</reference>
<evidence type="ECO:0000313" key="1">
    <source>
        <dbReference type="EMBL" id="GAT43547.1"/>
    </source>
</evidence>
<organism evidence="1 2">
    <name type="scientific">Mycena chlorophos</name>
    <name type="common">Agaric fungus</name>
    <name type="synonym">Agaricus chlorophos</name>
    <dbReference type="NCBI Taxonomy" id="658473"/>
    <lineage>
        <taxon>Eukaryota</taxon>
        <taxon>Fungi</taxon>
        <taxon>Dikarya</taxon>
        <taxon>Basidiomycota</taxon>
        <taxon>Agaricomycotina</taxon>
        <taxon>Agaricomycetes</taxon>
        <taxon>Agaricomycetidae</taxon>
        <taxon>Agaricales</taxon>
        <taxon>Marasmiineae</taxon>
        <taxon>Mycenaceae</taxon>
        <taxon>Mycena</taxon>
    </lineage>
</organism>
<accession>A0ABQ0KXA8</accession>
<proteinExistence type="predicted"/>